<dbReference type="InterPro" id="IPR015421">
    <property type="entry name" value="PyrdxlP-dep_Trfase_major"/>
</dbReference>
<evidence type="ECO:0000313" key="2">
    <source>
        <dbReference type="Proteomes" id="UP001162131"/>
    </source>
</evidence>
<dbReference type="InterPro" id="IPR000653">
    <property type="entry name" value="DegT/StrS_aminotransferase"/>
</dbReference>
<comment type="caution">
    <text evidence="1">The sequence shown here is derived from an EMBL/GenBank/DDBJ whole genome shotgun (WGS) entry which is preliminary data.</text>
</comment>
<reference evidence="1" key="1">
    <citation type="submission" date="2021-09" db="EMBL/GenBank/DDBJ databases">
        <authorList>
            <consortium name="AG Swart"/>
            <person name="Singh M."/>
            <person name="Singh A."/>
            <person name="Seah K."/>
            <person name="Emmerich C."/>
        </authorList>
    </citation>
    <scope>NUCLEOTIDE SEQUENCE</scope>
    <source>
        <strain evidence="1">ATCC30299</strain>
    </source>
</reference>
<dbReference type="Gene3D" id="3.40.640.10">
    <property type="entry name" value="Type I PLP-dependent aspartate aminotransferase-like (Major domain)"/>
    <property type="match status" value="1"/>
</dbReference>
<dbReference type="Proteomes" id="UP001162131">
    <property type="component" value="Unassembled WGS sequence"/>
</dbReference>
<dbReference type="SUPFAM" id="SSF53383">
    <property type="entry name" value="PLP-dependent transferases"/>
    <property type="match status" value="1"/>
</dbReference>
<dbReference type="Pfam" id="PF01041">
    <property type="entry name" value="DegT_DnrJ_EryC1"/>
    <property type="match status" value="1"/>
</dbReference>
<keyword evidence="2" id="KW-1185">Reference proteome</keyword>
<evidence type="ECO:0008006" key="3">
    <source>
        <dbReference type="Google" id="ProtNLM"/>
    </source>
</evidence>
<evidence type="ECO:0000313" key="1">
    <source>
        <dbReference type="EMBL" id="CAG9327211.1"/>
    </source>
</evidence>
<dbReference type="GO" id="GO:0030170">
    <property type="term" value="F:pyridoxal phosphate binding"/>
    <property type="evidence" value="ECO:0007669"/>
    <property type="project" value="TreeGrafter"/>
</dbReference>
<organism evidence="1 2">
    <name type="scientific">Blepharisma stoltei</name>
    <dbReference type="NCBI Taxonomy" id="1481888"/>
    <lineage>
        <taxon>Eukaryota</taxon>
        <taxon>Sar</taxon>
        <taxon>Alveolata</taxon>
        <taxon>Ciliophora</taxon>
        <taxon>Postciliodesmatophora</taxon>
        <taxon>Heterotrichea</taxon>
        <taxon>Heterotrichida</taxon>
        <taxon>Blepharismidae</taxon>
        <taxon>Blepharisma</taxon>
    </lineage>
</organism>
<dbReference type="GO" id="GO:0000271">
    <property type="term" value="P:polysaccharide biosynthetic process"/>
    <property type="evidence" value="ECO:0007669"/>
    <property type="project" value="TreeGrafter"/>
</dbReference>
<dbReference type="PANTHER" id="PTHR30244:SF34">
    <property type="entry name" value="DTDP-4-AMINO-4,6-DIDEOXYGALACTOSE TRANSAMINASE"/>
    <property type="match status" value="1"/>
</dbReference>
<name>A0AAU9JNK6_9CILI</name>
<dbReference type="GO" id="GO:0008483">
    <property type="term" value="F:transaminase activity"/>
    <property type="evidence" value="ECO:0007669"/>
    <property type="project" value="TreeGrafter"/>
</dbReference>
<accession>A0AAU9JNK6</accession>
<dbReference type="Gene3D" id="3.90.1150.10">
    <property type="entry name" value="Aspartate Aminotransferase, domain 1"/>
    <property type="match status" value="1"/>
</dbReference>
<dbReference type="PANTHER" id="PTHR30244">
    <property type="entry name" value="TRANSAMINASE"/>
    <property type="match status" value="1"/>
</dbReference>
<gene>
    <name evidence="1" type="ORF">BSTOLATCC_MIC43251</name>
</gene>
<dbReference type="EMBL" id="CAJZBQ010000043">
    <property type="protein sequence ID" value="CAG9327211.1"/>
    <property type="molecule type" value="Genomic_DNA"/>
</dbReference>
<dbReference type="InterPro" id="IPR015422">
    <property type="entry name" value="PyrdxlP-dep_Trfase_small"/>
</dbReference>
<sequence>MVWWVYPYACLNIDCGWFEWLRALRRAIYTGEKRAVLLQNLTKAFSNEDNVIVSISVRTAFDVYLQALNIPKGSEILMTAINIPEMVRVIKLHGFVPVPVDVDVNTLAVTPERLESAITDKTKLILATFTYGVRYDLAGIAKVGKKYNIPIFEDCAEGYVGPSYKGDPNADVTVFSFGPIKHATAFQGAVMIIRNNPEILQKARKIHDSYPVQSGKIYLKKVIKYSGGIVLLNLRWLNYILRPILLNIGFDYKKRVVSLLRGFAPGQGLEVYRFRPCTAMISFLYRRISHFDDKKFYKGMKSIQEGTDILIKGGVTVPGSNPKDRTFWLYPIVTKDAAKAYDALNNAGIDAYQGISQLYAVPVPEGSKCPKPDKAYEMFKNLLYLPIHKDVPHKDIVKICKHTVKLLNPKL</sequence>
<dbReference type="AlphaFoldDB" id="A0AAU9JNK6"/>
<protein>
    <recommendedName>
        <fullName evidence="3">DegT/DnrJ/EryC1/StrS aminotransferase family protein</fullName>
    </recommendedName>
</protein>
<dbReference type="InterPro" id="IPR015424">
    <property type="entry name" value="PyrdxlP-dep_Trfase"/>
</dbReference>
<proteinExistence type="predicted"/>